<dbReference type="RefSeq" id="YP_009622080.1">
    <property type="nucleotide sequence ID" value="NC_042099.1"/>
</dbReference>
<keyword evidence="3" id="KW-1185">Reference proteome</keyword>
<gene>
    <name evidence="2" type="primary">19</name>
    <name evidence="2" type="ORF">PBI_DISMAS_19</name>
</gene>
<dbReference type="GeneID" id="40098817"/>
<feature type="region of interest" description="Disordered" evidence="1">
    <location>
        <begin position="182"/>
        <end position="203"/>
    </location>
</feature>
<dbReference type="EMBL" id="MG670586">
    <property type="protein sequence ID" value="AUG84816.1"/>
    <property type="molecule type" value="Genomic_DNA"/>
</dbReference>
<organism evidence="2 3">
    <name type="scientific">Microbacterium phage Dismas</name>
    <dbReference type="NCBI Taxonomy" id="2065199"/>
    <lineage>
        <taxon>Viruses</taxon>
        <taxon>Duplodnaviria</taxon>
        <taxon>Heunggongvirae</taxon>
        <taxon>Uroviricota</taxon>
        <taxon>Caudoviricetes</taxon>
        <taxon>Dismasvirus</taxon>
        <taxon>Dismasvirus dismas</taxon>
    </lineage>
</organism>
<dbReference type="KEGG" id="vg:40098817"/>
<evidence type="ECO:0000313" key="2">
    <source>
        <dbReference type="EMBL" id="AUG84816.1"/>
    </source>
</evidence>
<evidence type="ECO:0000256" key="1">
    <source>
        <dbReference type="SAM" id="MobiDB-lite"/>
    </source>
</evidence>
<sequence length="279" mass="30525">MVSSNFPNRPFRLEEWVTIYQQRAWNAGNDSLVHSELWIRKNSYSPTWSGSGSSFSMFINGAQVGGNGNFGYDFRNSDQMLLHASDNWFGHDGNGNMWVQIDGYANVVTMGYTEVHSGFWAPRIGRPPNAPGNLRLEPGTLKTDAFGVRYDRGGENGAAITNDYAEWALDSGFTQIVWTDGSGPGTGPNGYTNPRGNGNGPGPQLIPGRTYYVRIQSDAYGIGRSGYSPTFSLKTLAALYASNGSSWLPVEIYVSNGTSWRPVEVLYSKSGVWTTPSTI</sequence>
<protein>
    <submittedName>
        <fullName evidence="2">Uncharacterized protein</fullName>
    </submittedName>
</protein>
<accession>A0A2H5BFS3</accession>
<reference evidence="2 3" key="1">
    <citation type="submission" date="2017-12" db="EMBL/GenBank/DDBJ databases">
        <authorList>
            <person name="Tomczak R."/>
            <person name="Garlena R.A."/>
            <person name="Russell D.A."/>
            <person name="Pope W.H."/>
            <person name="Jacobs-Sera D."/>
            <person name="Hatfull G.F."/>
        </authorList>
    </citation>
    <scope>NUCLEOTIDE SEQUENCE [LARGE SCALE GENOMIC DNA]</scope>
</reference>
<dbReference type="Proteomes" id="UP000241261">
    <property type="component" value="Segment"/>
</dbReference>
<evidence type="ECO:0000313" key="3">
    <source>
        <dbReference type="Proteomes" id="UP000241261"/>
    </source>
</evidence>
<name>A0A2H5BFS3_9CAUD</name>
<proteinExistence type="predicted"/>